<dbReference type="Proteomes" id="UP000268084">
    <property type="component" value="Chromosome"/>
</dbReference>
<dbReference type="Gene3D" id="3.40.50.300">
    <property type="entry name" value="P-loop containing nucleotide triphosphate hydrolases"/>
    <property type="match status" value="1"/>
</dbReference>
<dbReference type="OrthoDB" id="3252838at2"/>
<dbReference type="RefSeq" id="WP_124797837.1">
    <property type="nucleotide sequence ID" value="NZ_CP034170.1"/>
</dbReference>
<evidence type="ECO:0000313" key="3">
    <source>
        <dbReference type="Proteomes" id="UP000268084"/>
    </source>
</evidence>
<evidence type="ECO:0000313" key="2">
    <source>
        <dbReference type="EMBL" id="AZI57152.1"/>
    </source>
</evidence>
<dbReference type="GO" id="GO:0005829">
    <property type="term" value="C:cytosol"/>
    <property type="evidence" value="ECO:0007669"/>
    <property type="project" value="TreeGrafter"/>
</dbReference>
<dbReference type="EMBL" id="CP034170">
    <property type="protein sequence ID" value="AZI57152.1"/>
    <property type="molecule type" value="Genomic_DNA"/>
</dbReference>
<dbReference type="GO" id="GO:0051782">
    <property type="term" value="P:negative regulation of cell division"/>
    <property type="evidence" value="ECO:0007669"/>
    <property type="project" value="TreeGrafter"/>
</dbReference>
<protein>
    <recommendedName>
        <fullName evidence="1">Rv3660c-like CheY-like N-terminal domain-containing protein</fullName>
    </recommendedName>
</protein>
<dbReference type="InterPro" id="IPR027417">
    <property type="entry name" value="P-loop_NTPase"/>
</dbReference>
<dbReference type="PANTHER" id="PTHR43384:SF11">
    <property type="entry name" value="SEPTUM SITE DETERMINING PROTEIN"/>
    <property type="match status" value="1"/>
</dbReference>
<dbReference type="InterPro" id="IPR059050">
    <property type="entry name" value="Rv3660c_N"/>
</dbReference>
<organism evidence="2 3">
    <name type="scientific">Nakamurella antarctica</name>
    <dbReference type="NCBI Taxonomy" id="1902245"/>
    <lineage>
        <taxon>Bacteria</taxon>
        <taxon>Bacillati</taxon>
        <taxon>Actinomycetota</taxon>
        <taxon>Actinomycetes</taxon>
        <taxon>Nakamurellales</taxon>
        <taxon>Nakamurellaceae</taxon>
        <taxon>Nakamurella</taxon>
    </lineage>
</organism>
<dbReference type="SUPFAM" id="SSF52540">
    <property type="entry name" value="P-loop containing nucleoside triphosphate hydrolases"/>
    <property type="match status" value="1"/>
</dbReference>
<dbReference type="AlphaFoldDB" id="A0A3G8ZIC1"/>
<sequence>MEHRPLVITEDPSLLDDLLRVAAAAGVEVAHATAPTSKTVWRAAPMVVIDAAAIRFAIASGMPRRPGVVVVSHDELAAPIWEQCVVLGVERTLVLPMDEEALVAAVADALERGPDDGPLVAFIGGRGGAGASVLAAAVAVAGLKTGKSVLLADCDQWGAGLDLLLGIEAASGVRWDDLAAPSGRVPVEALHSALPCVPGITQRRSLRMAGPAPLRGVLSVLAHNRDLEVNVSPDVLDVVLDASRRAGELAVVDLPRTPDPVSDRALQRADAVILVTPADLASCFAARRLLNRISRHNTEIAVVVRGPAPGGLGADDVAEVLGLPLVCQMRPQPNLARDLEQGRLPGSDARSPLGRAAAQVLVHLDQIVGQRR</sequence>
<dbReference type="GO" id="GO:0016887">
    <property type="term" value="F:ATP hydrolysis activity"/>
    <property type="evidence" value="ECO:0007669"/>
    <property type="project" value="TreeGrafter"/>
</dbReference>
<gene>
    <name evidence="2" type="ORF">EH165_02230</name>
</gene>
<accession>A0A3G8ZIC1</accession>
<dbReference type="NCBIfam" id="TIGR03815">
    <property type="entry name" value="CpaE_hom_Actino"/>
    <property type="match status" value="1"/>
</dbReference>
<name>A0A3G8ZIC1_9ACTN</name>
<evidence type="ECO:0000259" key="1">
    <source>
        <dbReference type="Pfam" id="PF26563"/>
    </source>
</evidence>
<feature type="domain" description="Rv3660c-like CheY-like N-terminal" evidence="1">
    <location>
        <begin position="8"/>
        <end position="114"/>
    </location>
</feature>
<dbReference type="Pfam" id="PF26563">
    <property type="entry name" value="Rv3660c_N"/>
    <property type="match status" value="1"/>
</dbReference>
<dbReference type="KEGG" id="nak:EH165_02230"/>
<proteinExistence type="predicted"/>
<reference evidence="2 3" key="1">
    <citation type="submission" date="2018-11" db="EMBL/GenBank/DDBJ databases">
        <authorList>
            <person name="Da X."/>
        </authorList>
    </citation>
    <scope>NUCLEOTIDE SEQUENCE [LARGE SCALE GENOMIC DNA]</scope>
    <source>
        <strain evidence="2 3">S14-144</strain>
    </source>
</reference>
<dbReference type="GO" id="GO:0009898">
    <property type="term" value="C:cytoplasmic side of plasma membrane"/>
    <property type="evidence" value="ECO:0007669"/>
    <property type="project" value="TreeGrafter"/>
</dbReference>
<dbReference type="InterPro" id="IPR050625">
    <property type="entry name" value="ParA/MinD_ATPase"/>
</dbReference>
<dbReference type="PANTHER" id="PTHR43384">
    <property type="entry name" value="SEPTUM SITE-DETERMINING PROTEIN MIND HOMOLOG, CHLOROPLASTIC-RELATED"/>
    <property type="match status" value="1"/>
</dbReference>
<dbReference type="GO" id="GO:0005524">
    <property type="term" value="F:ATP binding"/>
    <property type="evidence" value="ECO:0007669"/>
    <property type="project" value="TreeGrafter"/>
</dbReference>
<keyword evidence="3" id="KW-1185">Reference proteome</keyword>
<dbReference type="InterPro" id="IPR022521">
    <property type="entry name" value="Rv3660c"/>
</dbReference>
<reference evidence="2 3" key="2">
    <citation type="submission" date="2018-12" db="EMBL/GenBank/DDBJ databases">
        <title>Nakamurella antarcticus sp. nov., isolated from Antarctica South Shetland Islands soil.</title>
        <authorList>
            <person name="Peng F."/>
        </authorList>
    </citation>
    <scope>NUCLEOTIDE SEQUENCE [LARGE SCALE GENOMIC DNA]</scope>
    <source>
        <strain evidence="2 3">S14-144</strain>
    </source>
</reference>